<organism evidence="1 2">
    <name type="scientific">Striga hermonthica</name>
    <name type="common">Purple witchweed</name>
    <name type="synonym">Buchnera hermonthica</name>
    <dbReference type="NCBI Taxonomy" id="68872"/>
    <lineage>
        <taxon>Eukaryota</taxon>
        <taxon>Viridiplantae</taxon>
        <taxon>Streptophyta</taxon>
        <taxon>Embryophyta</taxon>
        <taxon>Tracheophyta</taxon>
        <taxon>Spermatophyta</taxon>
        <taxon>Magnoliopsida</taxon>
        <taxon>eudicotyledons</taxon>
        <taxon>Gunneridae</taxon>
        <taxon>Pentapetalae</taxon>
        <taxon>asterids</taxon>
        <taxon>lamiids</taxon>
        <taxon>Lamiales</taxon>
        <taxon>Orobanchaceae</taxon>
        <taxon>Buchnereae</taxon>
        <taxon>Striga</taxon>
    </lineage>
</organism>
<feature type="non-terminal residue" evidence="1">
    <location>
        <position position="1"/>
    </location>
</feature>
<dbReference type="EMBL" id="CACSLK010000385">
    <property type="protein sequence ID" value="CAA0806202.1"/>
    <property type="molecule type" value="Genomic_DNA"/>
</dbReference>
<gene>
    <name evidence="1" type="ORF">SHERM_09231</name>
</gene>
<evidence type="ECO:0000313" key="1">
    <source>
        <dbReference type="EMBL" id="CAA0806202.1"/>
    </source>
</evidence>
<sequence length="98" mass="10958">LIRHQQYCSVSAVQVGTQTKYYIVYNYATMFEVCIIGSISAQNGRRSILGSSGPNLPTRVCTWCPVLVFAGRCSVISYVTYVARSDRYQLSVISYQLS</sequence>
<protein>
    <submittedName>
        <fullName evidence="1">Uncharacterized protein</fullName>
    </submittedName>
</protein>
<keyword evidence="2" id="KW-1185">Reference proteome</keyword>
<evidence type="ECO:0000313" key="2">
    <source>
        <dbReference type="Proteomes" id="UP001153555"/>
    </source>
</evidence>
<comment type="caution">
    <text evidence="1">The sequence shown here is derived from an EMBL/GenBank/DDBJ whole genome shotgun (WGS) entry which is preliminary data.</text>
</comment>
<dbReference type="Proteomes" id="UP001153555">
    <property type="component" value="Unassembled WGS sequence"/>
</dbReference>
<dbReference type="AlphaFoldDB" id="A0A9N7MH09"/>
<feature type="non-terminal residue" evidence="1">
    <location>
        <position position="98"/>
    </location>
</feature>
<name>A0A9N7MH09_STRHE</name>
<proteinExistence type="predicted"/>
<reference evidence="1" key="1">
    <citation type="submission" date="2019-12" db="EMBL/GenBank/DDBJ databases">
        <authorList>
            <person name="Scholes J."/>
        </authorList>
    </citation>
    <scope>NUCLEOTIDE SEQUENCE</scope>
</reference>
<accession>A0A9N7MH09</accession>